<dbReference type="SUPFAM" id="SSF48445">
    <property type="entry name" value="14-3-3 protein"/>
    <property type="match status" value="1"/>
</dbReference>
<dbReference type="PANTHER" id="PTHR18860">
    <property type="entry name" value="14-3-3 PROTEIN"/>
    <property type="match status" value="1"/>
</dbReference>
<dbReference type="InterPro" id="IPR023410">
    <property type="entry name" value="14-3-3_domain"/>
</dbReference>
<gene>
    <name evidence="3" type="ORF">B0J12DRAFT_690451</name>
</gene>
<dbReference type="Pfam" id="PF00244">
    <property type="entry name" value="14-3-3"/>
    <property type="match status" value="1"/>
</dbReference>
<protein>
    <submittedName>
        <fullName evidence="3">14-3-3 protein-domain-containing protein</fullName>
    </submittedName>
</protein>
<name>A0ABQ8FQF8_9PEZI</name>
<dbReference type="SMART" id="SM00101">
    <property type="entry name" value="14_3_3"/>
    <property type="match status" value="1"/>
</dbReference>
<organism evidence="3 4">
    <name type="scientific">Macrophomina phaseolina</name>
    <dbReference type="NCBI Taxonomy" id="35725"/>
    <lineage>
        <taxon>Eukaryota</taxon>
        <taxon>Fungi</taxon>
        <taxon>Dikarya</taxon>
        <taxon>Ascomycota</taxon>
        <taxon>Pezizomycotina</taxon>
        <taxon>Dothideomycetes</taxon>
        <taxon>Dothideomycetes incertae sedis</taxon>
        <taxon>Botryosphaeriales</taxon>
        <taxon>Botryosphaeriaceae</taxon>
        <taxon>Macrophomina</taxon>
    </lineage>
</organism>
<reference evidence="3 4" key="1">
    <citation type="journal article" date="2021" name="Nat. Commun.">
        <title>Genetic determinants of endophytism in the Arabidopsis root mycobiome.</title>
        <authorList>
            <person name="Mesny F."/>
            <person name="Miyauchi S."/>
            <person name="Thiergart T."/>
            <person name="Pickel B."/>
            <person name="Atanasova L."/>
            <person name="Karlsson M."/>
            <person name="Huettel B."/>
            <person name="Barry K.W."/>
            <person name="Haridas S."/>
            <person name="Chen C."/>
            <person name="Bauer D."/>
            <person name="Andreopoulos W."/>
            <person name="Pangilinan J."/>
            <person name="LaButti K."/>
            <person name="Riley R."/>
            <person name="Lipzen A."/>
            <person name="Clum A."/>
            <person name="Drula E."/>
            <person name="Henrissat B."/>
            <person name="Kohler A."/>
            <person name="Grigoriev I.V."/>
            <person name="Martin F.M."/>
            <person name="Hacquard S."/>
        </authorList>
    </citation>
    <scope>NUCLEOTIDE SEQUENCE [LARGE SCALE GENOMIC DNA]</scope>
    <source>
        <strain evidence="3 4">MPI-SDFR-AT-0080</strain>
    </source>
</reference>
<comment type="caution">
    <text evidence="3">The sequence shown here is derived from an EMBL/GenBank/DDBJ whole genome shotgun (WGS) entry which is preliminary data.</text>
</comment>
<dbReference type="Gene3D" id="1.20.190.20">
    <property type="entry name" value="14-3-3 domain"/>
    <property type="match status" value="1"/>
</dbReference>
<dbReference type="EMBL" id="JAGTJR010000091">
    <property type="protein sequence ID" value="KAH7012336.1"/>
    <property type="molecule type" value="Genomic_DNA"/>
</dbReference>
<keyword evidence="4" id="KW-1185">Reference proteome</keyword>
<sequence>MPFILSSDIGIASEISPSLLIKTFLARLCQQAKCYDEMAKYIKPGGDISMEERRLLFVAYQNVLTTRRASWRRISSVEKEIEPRGSKMHIQIIQEYRQKIEVEIENTCQDILDVLNESLIPKAESRESKAHYNKLYGDYYRYIAKFALGEKYKVAAAAAHEAYKTAIDVAETELISIDPIRLALALNFSVFYYNSIATALLLCSFSEITLPSGRHYCRKLILRVGNKQILLN</sequence>
<evidence type="ECO:0000256" key="1">
    <source>
        <dbReference type="ARBA" id="ARBA00006141"/>
    </source>
</evidence>
<dbReference type="InterPro" id="IPR000308">
    <property type="entry name" value="14-3-3"/>
</dbReference>
<dbReference type="InterPro" id="IPR036815">
    <property type="entry name" value="14-3-3_dom_sf"/>
</dbReference>
<comment type="similarity">
    <text evidence="1">Belongs to the 14-3-3 family.</text>
</comment>
<accession>A0ABQ8FQF8</accession>
<evidence type="ECO:0000259" key="2">
    <source>
        <dbReference type="SMART" id="SM00101"/>
    </source>
</evidence>
<dbReference type="PRINTS" id="PR00305">
    <property type="entry name" value="1433ZETA"/>
</dbReference>
<evidence type="ECO:0000313" key="3">
    <source>
        <dbReference type="EMBL" id="KAH7012336.1"/>
    </source>
</evidence>
<evidence type="ECO:0000313" key="4">
    <source>
        <dbReference type="Proteomes" id="UP000774617"/>
    </source>
</evidence>
<proteinExistence type="inferred from homology"/>
<dbReference type="Proteomes" id="UP000774617">
    <property type="component" value="Unassembled WGS sequence"/>
</dbReference>
<feature type="domain" description="14-3-3" evidence="2">
    <location>
        <begin position="22"/>
        <end position="231"/>
    </location>
</feature>
<dbReference type="CDD" id="cd08774">
    <property type="entry name" value="14-3-3"/>
    <property type="match status" value="1"/>
</dbReference>